<proteinExistence type="inferred from homology"/>
<comment type="subcellular location">
    <subcellularLocation>
        <location evidence="1">Membrane</location>
        <topology evidence="1">Multi-pass membrane protein</topology>
    </subcellularLocation>
</comment>
<dbReference type="Gene3D" id="1.10.3730.20">
    <property type="match status" value="1"/>
</dbReference>
<feature type="transmembrane region" description="Helical" evidence="6">
    <location>
        <begin position="278"/>
        <end position="301"/>
    </location>
</feature>
<feature type="transmembrane region" description="Helical" evidence="6">
    <location>
        <begin position="68"/>
        <end position="86"/>
    </location>
</feature>
<organism evidence="8 9">
    <name type="scientific">Aggregatibacter actinomycetemcomitans</name>
    <name type="common">Actinobacillus actinomycetemcomitans</name>
    <name type="synonym">Haemophilus actinomycetemcomitans</name>
    <dbReference type="NCBI Taxonomy" id="714"/>
    <lineage>
        <taxon>Bacteria</taxon>
        <taxon>Pseudomonadati</taxon>
        <taxon>Pseudomonadota</taxon>
        <taxon>Gammaproteobacteria</taxon>
        <taxon>Pasteurellales</taxon>
        <taxon>Pasteurellaceae</taxon>
        <taxon>Aggregatibacter</taxon>
    </lineage>
</organism>
<evidence type="ECO:0000256" key="6">
    <source>
        <dbReference type="SAM" id="Phobius"/>
    </source>
</evidence>
<dbReference type="RefSeq" id="WP_099309027.1">
    <property type="nucleotide sequence ID" value="NZ_PCGV01000016.1"/>
</dbReference>
<evidence type="ECO:0000256" key="2">
    <source>
        <dbReference type="ARBA" id="ARBA00007362"/>
    </source>
</evidence>
<sequence length="305" mass="33565">MKQQPLLGFLFALITAMAWGSLPIALKQVVTAINVQTIVWYRFVVAGCALLLLLGYKKTLPDLSKLGYFWLLAIIGILGLAGNFFLFNSSLNYIEPSVAQIFIHLSSFGMLICGVLVFKEKLGLHQKIGLVLLLIGLGLFFNDKLEVFNGLNTYTTGVLISVSAALVWVAYGMAQKLMLRKFSAQQILLMIYFGCTIVFTPFAEFSQVKGLTPLALGCFIYCCLNTLFGYGAYAEALNRWEMSKVSVVITLVPLFTILFAHIAHYISPTNFAALKLNTISYIGTFIVVCGAILSAIGHKLFPANR</sequence>
<dbReference type="PANTHER" id="PTHR32322">
    <property type="entry name" value="INNER MEMBRANE TRANSPORTER"/>
    <property type="match status" value="1"/>
</dbReference>
<keyword evidence="9" id="KW-1185">Reference proteome</keyword>
<accession>A0A2G1DN74</accession>
<evidence type="ECO:0000256" key="1">
    <source>
        <dbReference type="ARBA" id="ARBA00004141"/>
    </source>
</evidence>
<dbReference type="InterPro" id="IPR000620">
    <property type="entry name" value="EamA_dom"/>
</dbReference>
<dbReference type="EMBL" id="PCGW01000020">
    <property type="protein sequence ID" value="PHO19967.1"/>
    <property type="molecule type" value="Genomic_DNA"/>
</dbReference>
<evidence type="ECO:0000256" key="4">
    <source>
        <dbReference type="ARBA" id="ARBA00022989"/>
    </source>
</evidence>
<gene>
    <name evidence="8" type="ORF">CQR80_09445</name>
</gene>
<feature type="domain" description="EamA" evidence="7">
    <location>
        <begin position="156"/>
        <end position="292"/>
    </location>
</feature>
<feature type="transmembrane region" description="Helical" evidence="6">
    <location>
        <begin position="124"/>
        <end position="141"/>
    </location>
</feature>
<feature type="domain" description="EamA" evidence="7">
    <location>
        <begin position="7"/>
        <end position="140"/>
    </location>
</feature>
<feature type="transmembrane region" description="Helical" evidence="6">
    <location>
        <begin position="98"/>
        <end position="117"/>
    </location>
</feature>
<feature type="transmembrane region" description="Helical" evidence="6">
    <location>
        <begin position="153"/>
        <end position="174"/>
    </location>
</feature>
<dbReference type="Pfam" id="PF00892">
    <property type="entry name" value="EamA"/>
    <property type="match status" value="2"/>
</dbReference>
<reference evidence="8 9" key="1">
    <citation type="submission" date="2017-10" db="EMBL/GenBank/DDBJ databases">
        <title>Draft genome sequences of Aggregatibacter actinomycetemcomitans strains 310a and 310b.</title>
        <authorList>
            <person name="May A.C."/>
            <person name="Ohta H."/>
            <person name="Maeda H."/>
            <person name="Kokeguchi S."/>
            <person name="Cugini C."/>
        </authorList>
    </citation>
    <scope>NUCLEOTIDE SEQUENCE [LARGE SCALE GENOMIC DNA]</scope>
    <source>
        <strain evidence="8 9">310b</strain>
    </source>
</reference>
<name>A0A2G1DN74_AGGAC</name>
<feature type="transmembrane region" description="Helical" evidence="6">
    <location>
        <begin position="214"/>
        <end position="233"/>
    </location>
</feature>
<evidence type="ECO:0000256" key="5">
    <source>
        <dbReference type="ARBA" id="ARBA00023136"/>
    </source>
</evidence>
<keyword evidence="4 6" id="KW-1133">Transmembrane helix</keyword>
<feature type="transmembrane region" description="Helical" evidence="6">
    <location>
        <begin position="39"/>
        <end position="56"/>
    </location>
</feature>
<keyword evidence="3 6" id="KW-0812">Transmembrane</keyword>
<protein>
    <submittedName>
        <fullName evidence="8">EamA family transporter</fullName>
    </submittedName>
</protein>
<feature type="transmembrane region" description="Helical" evidence="6">
    <location>
        <begin position="245"/>
        <end position="266"/>
    </location>
</feature>
<dbReference type="InterPro" id="IPR037185">
    <property type="entry name" value="EmrE-like"/>
</dbReference>
<dbReference type="SUPFAM" id="SSF103481">
    <property type="entry name" value="Multidrug resistance efflux transporter EmrE"/>
    <property type="match status" value="1"/>
</dbReference>
<comment type="similarity">
    <text evidence="2">Belongs to the EamA transporter family.</text>
</comment>
<evidence type="ECO:0000313" key="9">
    <source>
        <dbReference type="Proteomes" id="UP000226080"/>
    </source>
</evidence>
<evidence type="ECO:0000259" key="7">
    <source>
        <dbReference type="Pfam" id="PF00892"/>
    </source>
</evidence>
<dbReference type="PANTHER" id="PTHR32322:SF2">
    <property type="entry name" value="EAMA DOMAIN-CONTAINING PROTEIN"/>
    <property type="match status" value="1"/>
</dbReference>
<dbReference type="Proteomes" id="UP000226080">
    <property type="component" value="Unassembled WGS sequence"/>
</dbReference>
<evidence type="ECO:0000256" key="3">
    <source>
        <dbReference type="ARBA" id="ARBA00022692"/>
    </source>
</evidence>
<feature type="transmembrane region" description="Helical" evidence="6">
    <location>
        <begin position="186"/>
        <end position="202"/>
    </location>
</feature>
<keyword evidence="5 6" id="KW-0472">Membrane</keyword>
<dbReference type="InterPro" id="IPR050638">
    <property type="entry name" value="AA-Vitamin_Transporters"/>
</dbReference>
<comment type="caution">
    <text evidence="8">The sequence shown here is derived from an EMBL/GenBank/DDBJ whole genome shotgun (WGS) entry which is preliminary data.</text>
</comment>
<evidence type="ECO:0000313" key="8">
    <source>
        <dbReference type="EMBL" id="PHO19967.1"/>
    </source>
</evidence>